<evidence type="ECO:0000313" key="7">
    <source>
        <dbReference type="EMBL" id="AVK07099.1"/>
    </source>
</evidence>
<dbReference type="SUPFAM" id="SSF52540">
    <property type="entry name" value="P-loop containing nucleoside triphosphate hydrolases"/>
    <property type="match status" value="1"/>
</dbReference>
<dbReference type="InterPro" id="IPR045063">
    <property type="entry name" value="Dynamin_N"/>
</dbReference>
<evidence type="ECO:0000259" key="6">
    <source>
        <dbReference type="Pfam" id="PF00350"/>
    </source>
</evidence>
<keyword evidence="5" id="KW-0472">Membrane</keyword>
<evidence type="ECO:0000256" key="4">
    <source>
        <dbReference type="ARBA" id="ARBA00023134"/>
    </source>
</evidence>
<sequence length="585" mass="65683">MLKTQNIYLNYLDAVERLIVETPLSVDELGQLKEDVRHTELLIPVIGAFSAGKSSLINAFIGEDVLGVGLTPETELATELRYSSDPHLLALRPDGSSERLSVSALSTLKSRADEFTHVQLYLDNPQLKALPSLVLVDMPGFGSSLANHNKAIAYYLPRGVHFIVVTSVEDGNITQSMLRQLDDLQTYGRDFTFLLNKVNLRSDEQVQAVAELVDDQIRSNFVASRSVIRVGLDGDLRLKEVLTHLQPEQILRQVFEDRLKDLTHSLLSQINLALTSLKKDQTENQHALSELAKGIRQIERKRDDMLEDLRDQQLDRTVDRCLKTVGRELDNVESELVSAGLAGNQEAFSRIISEVVRSSMTRSIKDQMDTLSRSVVADFAQAVGDLGKSMGQFNNEQNWLGQLTDRINRSLQKTGETLGHWSGSLAERNALELERLKKESKWEEGQPLPRVTYQGLATVLAVTTSVVNPLIELAIIFLPSILAFINEGRQREQLRQKVITEVIPSVKRELRDRLPALLNEQIDALVTQVSSEFEREISEKQSLIDELASNRQQNAQAAEQQVEHLTRVREALQKLASDTLYELQA</sequence>
<dbReference type="GO" id="GO:0016020">
    <property type="term" value="C:membrane"/>
    <property type="evidence" value="ECO:0007669"/>
    <property type="project" value="UniProtKB-SubCell"/>
</dbReference>
<dbReference type="AlphaFoldDB" id="A0A2R3IYV2"/>
<name>A0A2R3IYV2_9PSED</name>
<keyword evidence="8" id="KW-1185">Reference proteome</keyword>
<proteinExistence type="predicted"/>
<evidence type="ECO:0000256" key="5">
    <source>
        <dbReference type="ARBA" id="ARBA00023136"/>
    </source>
</evidence>
<dbReference type="Gene3D" id="3.40.50.300">
    <property type="entry name" value="P-loop containing nucleotide triphosphate hydrolases"/>
    <property type="match status" value="1"/>
</dbReference>
<protein>
    <submittedName>
        <fullName evidence="7">Dynamin family protein</fullName>
    </submittedName>
</protein>
<evidence type="ECO:0000256" key="3">
    <source>
        <dbReference type="ARBA" id="ARBA00022801"/>
    </source>
</evidence>
<dbReference type="PANTHER" id="PTHR10465:SF0">
    <property type="entry name" value="SARCALUMENIN"/>
    <property type="match status" value="1"/>
</dbReference>
<keyword evidence="2" id="KW-0547">Nucleotide-binding</keyword>
<keyword evidence="3" id="KW-0378">Hydrolase</keyword>
<dbReference type="Pfam" id="PF00350">
    <property type="entry name" value="Dynamin_N"/>
    <property type="match status" value="1"/>
</dbReference>
<accession>A0A2R3IYV2</accession>
<dbReference type="GO" id="GO:0003924">
    <property type="term" value="F:GTPase activity"/>
    <property type="evidence" value="ECO:0007669"/>
    <property type="project" value="InterPro"/>
</dbReference>
<gene>
    <name evidence="7" type="ORF">CSB93_5950</name>
</gene>
<evidence type="ECO:0000256" key="1">
    <source>
        <dbReference type="ARBA" id="ARBA00004370"/>
    </source>
</evidence>
<evidence type="ECO:0000313" key="8">
    <source>
        <dbReference type="Proteomes" id="UP000238390"/>
    </source>
</evidence>
<comment type="subcellular location">
    <subcellularLocation>
        <location evidence="1">Membrane</location>
    </subcellularLocation>
</comment>
<dbReference type="EMBL" id="CP027169">
    <property type="protein sequence ID" value="AVK07099.1"/>
    <property type="molecule type" value="Genomic_DNA"/>
</dbReference>
<dbReference type="GO" id="GO:0005525">
    <property type="term" value="F:GTP binding"/>
    <property type="evidence" value="ECO:0007669"/>
    <property type="project" value="UniProtKB-KW"/>
</dbReference>
<organism evidence="7 8">
    <name type="scientific">Pseudomonas paraeruginosa</name>
    <dbReference type="NCBI Taxonomy" id="2994495"/>
    <lineage>
        <taxon>Bacteria</taxon>
        <taxon>Pseudomonadati</taxon>
        <taxon>Pseudomonadota</taxon>
        <taxon>Gammaproteobacteria</taxon>
        <taxon>Pseudomonadales</taxon>
        <taxon>Pseudomonadaceae</taxon>
        <taxon>Pseudomonas</taxon>
    </lineage>
</organism>
<dbReference type="InterPro" id="IPR027094">
    <property type="entry name" value="Mitofusin_fam"/>
</dbReference>
<dbReference type="Proteomes" id="UP000238390">
    <property type="component" value="Chromosome"/>
</dbReference>
<dbReference type="InterPro" id="IPR027417">
    <property type="entry name" value="P-loop_NTPase"/>
</dbReference>
<feature type="domain" description="Dynamin N-terminal" evidence="6">
    <location>
        <begin position="43"/>
        <end position="197"/>
    </location>
</feature>
<reference evidence="7 8" key="1">
    <citation type="submission" date="2018-02" db="EMBL/GenBank/DDBJ databases">
        <title>FDA/CDC Antimicrobial Resistant Isolate Bank Genome Sequencing.</title>
        <authorList>
            <person name="Benahmed F.H."/>
            <person name="Lutgring J.D."/>
            <person name="Yoo B."/>
            <person name="Machado M."/>
            <person name="Brown A."/>
            <person name="McAllister G."/>
            <person name="Perry A."/>
            <person name="Halpin A.L."/>
            <person name="Vavikolanu K."/>
            <person name="Ott S."/>
            <person name="Zhao X."/>
            <person name="Tallon L.J."/>
            <person name="Sadzewicz L."/>
            <person name="Aluvathingal J."/>
            <person name="Nadendla S."/>
            <person name="Voskania-kordi A."/>
            <person name="Simonyan V."/>
            <person name="Patel J."/>
            <person name="Shawar R.M."/>
        </authorList>
    </citation>
    <scope>NUCLEOTIDE SEQUENCE [LARGE SCALE GENOMIC DNA]</scope>
    <source>
        <strain evidence="7 8">AR_0356</strain>
    </source>
</reference>
<dbReference type="RefSeq" id="WP_034030845.1">
    <property type="nucleotide sequence ID" value="NZ_CP027169.1"/>
</dbReference>
<evidence type="ECO:0000256" key="2">
    <source>
        <dbReference type="ARBA" id="ARBA00022741"/>
    </source>
</evidence>
<dbReference type="PANTHER" id="PTHR10465">
    <property type="entry name" value="TRANSMEMBRANE GTPASE FZO1"/>
    <property type="match status" value="1"/>
</dbReference>
<keyword evidence="4" id="KW-0342">GTP-binding</keyword>